<dbReference type="SUPFAM" id="SSF56935">
    <property type="entry name" value="Porins"/>
    <property type="match status" value="1"/>
</dbReference>
<dbReference type="Proteomes" id="UP001597337">
    <property type="component" value="Unassembled WGS sequence"/>
</dbReference>
<evidence type="ECO:0000313" key="1">
    <source>
        <dbReference type="EMBL" id="MFD2113005.1"/>
    </source>
</evidence>
<comment type="caution">
    <text evidence="1">The sequence shown here is derived from an EMBL/GenBank/DDBJ whole genome shotgun (WGS) entry which is preliminary data.</text>
</comment>
<dbReference type="Gene3D" id="2.40.160.10">
    <property type="entry name" value="Porin"/>
    <property type="match status" value="1"/>
</dbReference>
<protein>
    <submittedName>
        <fullName evidence="1">Outer membrane beta-barrel protein</fullName>
    </submittedName>
</protein>
<dbReference type="InterPro" id="IPR023614">
    <property type="entry name" value="Porin_dom_sf"/>
</dbReference>
<dbReference type="Pfam" id="PF10082">
    <property type="entry name" value="BBP2_2"/>
    <property type="match status" value="1"/>
</dbReference>
<gene>
    <name evidence="1" type="ORF">ACFSJC_14235</name>
</gene>
<sequence>MNKWIYVCAAMTPVLTAGQTAGAQGLGAESAERASVDYSRSVAERPIETYRNSMVQLGAWQFYPGIELDELYDSNIYATPNDEKDDFITILKPRARLESDWSVHEIKFEAGGDFGFYGDYTDENYQDYYIRNSDRFEIVRDTNLIVGALYQHAHESRSSSDNIYSSAEPITYDLLSGTLGFERSLGIISLRIDGRIDDISYDNTDIIGGGTMDNSIRDREILDGGIRLGYKPMEGSEAYFKARMNEVTYDDSTKYGGPDRDNSGFELSVGLSKTISDLWVFDAYLGYAPSDYVDASLEDVSGGDAIIAGASVLWNPTALTSVIGTLDRRAYQTTQSGASAEIDTSISFEVQHKLTRSVILDTSLGYSNQDYAGSSREDDVYRLGLGASYFFTNLISVRAAYGYQERDSSIESNEFDKHMASLQLRVNY</sequence>
<evidence type="ECO:0000313" key="2">
    <source>
        <dbReference type="Proteomes" id="UP001597337"/>
    </source>
</evidence>
<proteinExistence type="predicted"/>
<dbReference type="RefSeq" id="WP_386027654.1">
    <property type="nucleotide sequence ID" value="NZ_JBHUHX010000040.1"/>
</dbReference>
<keyword evidence="2" id="KW-1185">Reference proteome</keyword>
<name>A0ABW4YBA3_9GAMM</name>
<dbReference type="EMBL" id="JBHUHX010000040">
    <property type="protein sequence ID" value="MFD2113005.1"/>
    <property type="molecule type" value="Genomic_DNA"/>
</dbReference>
<accession>A0ABW4YBA3</accession>
<organism evidence="1 2">
    <name type="scientific">Thiorhodococcus fuscus</name>
    <dbReference type="NCBI Taxonomy" id="527200"/>
    <lineage>
        <taxon>Bacteria</taxon>
        <taxon>Pseudomonadati</taxon>
        <taxon>Pseudomonadota</taxon>
        <taxon>Gammaproteobacteria</taxon>
        <taxon>Chromatiales</taxon>
        <taxon>Chromatiaceae</taxon>
        <taxon>Thiorhodococcus</taxon>
    </lineage>
</organism>
<reference evidence="2" key="1">
    <citation type="journal article" date="2019" name="Int. J. Syst. Evol. Microbiol.">
        <title>The Global Catalogue of Microorganisms (GCM) 10K type strain sequencing project: providing services to taxonomists for standard genome sequencing and annotation.</title>
        <authorList>
            <consortium name="The Broad Institute Genomics Platform"/>
            <consortium name="The Broad Institute Genome Sequencing Center for Infectious Disease"/>
            <person name="Wu L."/>
            <person name="Ma J."/>
        </authorList>
    </citation>
    <scope>NUCLEOTIDE SEQUENCE [LARGE SCALE GENOMIC DNA]</scope>
    <source>
        <strain evidence="2">KACC 12597</strain>
    </source>
</reference>
<dbReference type="InterPro" id="IPR018759">
    <property type="entry name" value="BBP2_2"/>
</dbReference>